<dbReference type="InterPro" id="IPR005208">
    <property type="entry name" value="Herpes_TT2"/>
</dbReference>
<organism evidence="4">
    <name type="scientific">Otarine gammaherpesvirus 4</name>
    <dbReference type="NCBI Taxonomy" id="2801541"/>
    <lineage>
        <taxon>Viruses</taxon>
        <taxon>Duplodnaviria</taxon>
        <taxon>Heunggongvirae</taxon>
        <taxon>Peploviricota</taxon>
        <taxon>Herviviricetes</taxon>
        <taxon>Herpesvirales</taxon>
        <taxon>Orthoherpesviridae</taxon>
        <taxon>Gammaherpesvirinae</taxon>
    </lineage>
</organism>
<dbReference type="EMBL" id="MN545487">
    <property type="protein sequence ID" value="QRE02549.1"/>
    <property type="molecule type" value="Genomic_DNA"/>
</dbReference>
<evidence type="ECO:0000256" key="2">
    <source>
        <dbReference type="ARBA" id="ARBA00022612"/>
    </source>
</evidence>
<sequence length="137" mass="15178">MSIYICSLTITYSSNSVLASLSTIMSTEHQCNIQQKAHVNQSSEPYLNGGTKLEELIHFHSMVPCDVALIAPTIYARLNLVNYCQHIAAFTRMRNPLYCECSHSGTFDARVAAVKRVIAKIVETNTVFAALHQNASE</sequence>
<evidence type="ECO:0000256" key="3">
    <source>
        <dbReference type="ARBA" id="ARBA00023219"/>
    </source>
</evidence>
<name>A0A889IWD7_9GAMA</name>
<keyword evidence="3" id="KW-0231">Viral genome packaging</keyword>
<reference evidence="4" key="1">
    <citation type="submission" date="2019-10" db="EMBL/GenBank/DDBJ databases">
        <title>Otarine herpesvirus 4 in Northern fur seal genital swab.</title>
        <authorList>
            <person name="Deming A.C."/>
            <person name="Wellehan J.F.X."/>
            <person name="Gulland F.M.D."/>
        </authorList>
    </citation>
    <scope>NUCLEOTIDE SEQUENCE</scope>
    <source>
        <strain evidence="4">Cu11-001</strain>
    </source>
</reference>
<keyword evidence="1" id="KW-1048">Host nucleus</keyword>
<evidence type="ECO:0000313" key="4">
    <source>
        <dbReference type="EMBL" id="QRE02549.1"/>
    </source>
</evidence>
<accession>A0A889IWD7</accession>
<protein>
    <submittedName>
        <fullName evidence="4">DNA packaging</fullName>
    </submittedName>
</protein>
<keyword evidence="2" id="KW-1188">Viral release from host cell</keyword>
<dbReference type="HAMAP" id="MF_04015">
    <property type="entry name" value="HSV_TRM2"/>
    <property type="match status" value="1"/>
</dbReference>
<dbReference type="GO" id="GO:0019073">
    <property type="term" value="P:viral DNA genome packaging"/>
    <property type="evidence" value="ECO:0007669"/>
    <property type="project" value="InterPro"/>
</dbReference>
<proteinExistence type="inferred from homology"/>
<gene>
    <name evidence="4" type="primary">ORF67.5</name>
</gene>
<evidence type="ECO:0000256" key="1">
    <source>
        <dbReference type="ARBA" id="ARBA00022562"/>
    </source>
</evidence>
<dbReference type="Pfam" id="PF03581">
    <property type="entry name" value="Herpes_UL33"/>
    <property type="match status" value="1"/>
</dbReference>